<sequence length="84" mass="9555">MTHPLTSENAPWEPVPLDEEDVRCVFNTGLIHFLPEFHGFAGECPHKHLEKFYIICSVMKPPDVPDDHIFLRAFSHSLQGAAKD</sequence>
<dbReference type="AlphaFoldDB" id="A0A0S3TE33"/>
<protein>
    <submittedName>
        <fullName evidence="1">Uncharacterized protein</fullName>
    </submittedName>
</protein>
<reference evidence="1" key="1">
    <citation type="journal article" date="2015" name="Sci. Rep.">
        <title>The power of single molecule real-time sequencing technology in the de novo assembly of a eukaryotic genome.</title>
        <authorList>
            <person name="Sakai H."/>
            <person name="Naito K."/>
            <person name="Ogiso-Tanaka E."/>
            <person name="Takahashi Y."/>
            <person name="Iseki K."/>
            <person name="Muto C."/>
            <person name="Satou K."/>
            <person name="Teruya K."/>
            <person name="Shiroma A."/>
            <person name="Shimoji M."/>
            <person name="Hirano T."/>
            <person name="Itoh T."/>
            <person name="Kaga A."/>
            <person name="Tomooka N."/>
        </authorList>
    </citation>
    <scope>NUCLEOTIDE SEQUENCE</scope>
</reference>
<evidence type="ECO:0000313" key="1">
    <source>
        <dbReference type="EMBL" id="BAU03371.1"/>
    </source>
</evidence>
<name>A0A0S3TE33_PHAAN</name>
<dbReference type="EMBL" id="AP015326">
    <property type="protein sequence ID" value="BAU03371.1"/>
    <property type="molecule type" value="Genomic_DNA"/>
</dbReference>
<proteinExistence type="predicted"/>
<gene>
    <name evidence="1" type="primary">Vigan.UMG088800</name>
    <name evidence="1" type="ORF">VIGAN_UM088800</name>
</gene>
<organism evidence="1">
    <name type="scientific">Vigna angularis var. angularis</name>
    <dbReference type="NCBI Taxonomy" id="157739"/>
    <lineage>
        <taxon>Eukaryota</taxon>
        <taxon>Viridiplantae</taxon>
        <taxon>Streptophyta</taxon>
        <taxon>Embryophyta</taxon>
        <taxon>Tracheophyta</taxon>
        <taxon>Spermatophyta</taxon>
        <taxon>Magnoliopsida</taxon>
        <taxon>eudicotyledons</taxon>
        <taxon>Gunneridae</taxon>
        <taxon>Pentapetalae</taxon>
        <taxon>rosids</taxon>
        <taxon>fabids</taxon>
        <taxon>Fabales</taxon>
        <taxon>Fabaceae</taxon>
        <taxon>Papilionoideae</taxon>
        <taxon>50 kb inversion clade</taxon>
        <taxon>NPAAA clade</taxon>
        <taxon>indigoferoid/millettioid clade</taxon>
        <taxon>Phaseoleae</taxon>
        <taxon>Vigna</taxon>
    </lineage>
</organism>
<accession>A0A0S3TE33</accession>